<proteinExistence type="predicted"/>
<comment type="caution">
    <text evidence="2">The sequence shown here is derived from an EMBL/GenBank/DDBJ whole genome shotgun (WGS) entry which is preliminary data.</text>
</comment>
<protein>
    <submittedName>
        <fullName evidence="2">Uncharacterized protein</fullName>
    </submittedName>
</protein>
<dbReference type="AlphaFoldDB" id="A0A1F6WAP3"/>
<name>A0A1F6WAP3_9BACT</name>
<accession>A0A1F6WAP3</accession>
<reference evidence="2 3" key="1">
    <citation type="journal article" date="2016" name="Nat. Commun.">
        <title>Thousands of microbial genomes shed light on interconnected biogeochemical processes in an aquifer system.</title>
        <authorList>
            <person name="Anantharaman K."/>
            <person name="Brown C.T."/>
            <person name="Hug L.A."/>
            <person name="Sharon I."/>
            <person name="Castelle C.J."/>
            <person name="Probst A.J."/>
            <person name="Thomas B.C."/>
            <person name="Singh A."/>
            <person name="Wilkins M.J."/>
            <person name="Karaoz U."/>
            <person name="Brodie E.L."/>
            <person name="Williams K.H."/>
            <person name="Hubbard S.S."/>
            <person name="Banfield J.F."/>
        </authorList>
    </citation>
    <scope>NUCLEOTIDE SEQUENCE [LARGE SCALE GENOMIC DNA]</scope>
</reference>
<evidence type="ECO:0000256" key="1">
    <source>
        <dbReference type="SAM" id="Coils"/>
    </source>
</evidence>
<organism evidence="2 3">
    <name type="scientific">Candidatus Nomurabacteria bacterium RIFCSPHIGHO2_12_FULL_37_29</name>
    <dbReference type="NCBI Taxonomy" id="1801759"/>
    <lineage>
        <taxon>Bacteria</taxon>
        <taxon>Candidatus Nomuraibacteriota</taxon>
    </lineage>
</organism>
<dbReference type="Proteomes" id="UP000177052">
    <property type="component" value="Unassembled WGS sequence"/>
</dbReference>
<evidence type="ECO:0000313" key="2">
    <source>
        <dbReference type="EMBL" id="OGI78971.1"/>
    </source>
</evidence>
<feature type="coiled-coil region" evidence="1">
    <location>
        <begin position="28"/>
        <end position="59"/>
    </location>
</feature>
<keyword evidence="1" id="KW-0175">Coiled coil</keyword>
<gene>
    <name evidence="2" type="ORF">A3F19_03040</name>
</gene>
<dbReference type="EMBL" id="MFUJ01000033">
    <property type="protein sequence ID" value="OGI78971.1"/>
    <property type="molecule type" value="Genomic_DNA"/>
</dbReference>
<evidence type="ECO:0000313" key="3">
    <source>
        <dbReference type="Proteomes" id="UP000177052"/>
    </source>
</evidence>
<sequence>MTPLPLDWRPPLDQREDHKKVLDPITPKQNLLKQISNLEKKIENKKEKNAKVLANLKNKISKQEIKGKINAADANEIINLLDILEAQVADILLDPVVLTDLKAKIQSLNIKNNLKNDLLKRVEKLEKKQTLIKTLSNLSKNITKKSEKGKIDDSDAQALIDLLHQIESVI</sequence>